<sequence length="82" mass="9225">MAAMQEAMKEKELVVKSQELLRHPPMHGRGRVKRLICACLFRCCKALVSKISGFLLHRTATYTPHHKSPLSSSPRPHDGFDG</sequence>
<accession>A0ABD3JPN7</accession>
<evidence type="ECO:0000256" key="1">
    <source>
        <dbReference type="SAM" id="MobiDB-lite"/>
    </source>
</evidence>
<reference evidence="2 3" key="1">
    <citation type="submission" date="2024-11" db="EMBL/GenBank/DDBJ databases">
        <title>Chromosome-level genome assembly of Eucalyptus globulus Labill. provides insights into its genome evolution.</title>
        <authorList>
            <person name="Li X."/>
        </authorList>
    </citation>
    <scope>NUCLEOTIDE SEQUENCE [LARGE SCALE GENOMIC DNA]</scope>
    <source>
        <strain evidence="2">CL2024</strain>
        <tissue evidence="2">Fresh tender leaves</tissue>
    </source>
</reference>
<evidence type="ECO:0000313" key="2">
    <source>
        <dbReference type="EMBL" id="KAL3729002.1"/>
    </source>
</evidence>
<dbReference type="AlphaFoldDB" id="A0ABD3JPN7"/>
<gene>
    <name evidence="2" type="ORF">ACJRO7_033575</name>
</gene>
<feature type="region of interest" description="Disordered" evidence="1">
    <location>
        <begin position="63"/>
        <end position="82"/>
    </location>
</feature>
<keyword evidence="3" id="KW-1185">Reference proteome</keyword>
<protein>
    <submittedName>
        <fullName evidence="2">Uncharacterized protein</fullName>
    </submittedName>
</protein>
<organism evidence="2 3">
    <name type="scientific">Eucalyptus globulus</name>
    <name type="common">Tasmanian blue gum</name>
    <dbReference type="NCBI Taxonomy" id="34317"/>
    <lineage>
        <taxon>Eukaryota</taxon>
        <taxon>Viridiplantae</taxon>
        <taxon>Streptophyta</taxon>
        <taxon>Embryophyta</taxon>
        <taxon>Tracheophyta</taxon>
        <taxon>Spermatophyta</taxon>
        <taxon>Magnoliopsida</taxon>
        <taxon>eudicotyledons</taxon>
        <taxon>Gunneridae</taxon>
        <taxon>Pentapetalae</taxon>
        <taxon>rosids</taxon>
        <taxon>malvids</taxon>
        <taxon>Myrtales</taxon>
        <taxon>Myrtaceae</taxon>
        <taxon>Myrtoideae</taxon>
        <taxon>Eucalypteae</taxon>
        <taxon>Eucalyptus</taxon>
    </lineage>
</organism>
<evidence type="ECO:0000313" key="3">
    <source>
        <dbReference type="Proteomes" id="UP001634007"/>
    </source>
</evidence>
<dbReference type="EMBL" id="JBJKBG010000008">
    <property type="protein sequence ID" value="KAL3729002.1"/>
    <property type="molecule type" value="Genomic_DNA"/>
</dbReference>
<name>A0ABD3JPN7_EUCGL</name>
<proteinExistence type="predicted"/>
<dbReference type="Proteomes" id="UP001634007">
    <property type="component" value="Unassembled WGS sequence"/>
</dbReference>
<comment type="caution">
    <text evidence="2">The sequence shown here is derived from an EMBL/GenBank/DDBJ whole genome shotgun (WGS) entry which is preliminary data.</text>
</comment>